<dbReference type="Proteomes" id="UP001341840">
    <property type="component" value="Unassembled WGS sequence"/>
</dbReference>
<feature type="non-terminal residue" evidence="2">
    <location>
        <position position="1"/>
    </location>
</feature>
<comment type="caution">
    <text evidence="2">The sequence shown here is derived from an EMBL/GenBank/DDBJ whole genome shotgun (WGS) entry which is preliminary data.</text>
</comment>
<evidence type="ECO:0000313" key="3">
    <source>
        <dbReference type="Proteomes" id="UP001341840"/>
    </source>
</evidence>
<sequence length="129" mass="14832">EKPQSNGIKRDTIELHCTTDVQEARDVLIRIIKRITSELVLLNKLNQSGLEFEIFGIYSGPNNTTPTTSSSRILIIRNSSPLIICMICEYYLGSLLQCFLLLSLLQKIFQKQLLRNLLLLYQIEEISEF</sequence>
<evidence type="ECO:0000256" key="1">
    <source>
        <dbReference type="SAM" id="Phobius"/>
    </source>
</evidence>
<keyword evidence="3" id="KW-1185">Reference proteome</keyword>
<organism evidence="2 3">
    <name type="scientific">Stylosanthes scabra</name>
    <dbReference type="NCBI Taxonomy" id="79078"/>
    <lineage>
        <taxon>Eukaryota</taxon>
        <taxon>Viridiplantae</taxon>
        <taxon>Streptophyta</taxon>
        <taxon>Embryophyta</taxon>
        <taxon>Tracheophyta</taxon>
        <taxon>Spermatophyta</taxon>
        <taxon>Magnoliopsida</taxon>
        <taxon>eudicotyledons</taxon>
        <taxon>Gunneridae</taxon>
        <taxon>Pentapetalae</taxon>
        <taxon>rosids</taxon>
        <taxon>fabids</taxon>
        <taxon>Fabales</taxon>
        <taxon>Fabaceae</taxon>
        <taxon>Papilionoideae</taxon>
        <taxon>50 kb inversion clade</taxon>
        <taxon>dalbergioids sensu lato</taxon>
        <taxon>Dalbergieae</taxon>
        <taxon>Pterocarpus clade</taxon>
        <taxon>Stylosanthes</taxon>
    </lineage>
</organism>
<accession>A0ABU6W320</accession>
<keyword evidence="1" id="KW-0472">Membrane</keyword>
<keyword evidence="1" id="KW-0812">Transmembrane</keyword>
<gene>
    <name evidence="2" type="ORF">PIB30_113940</name>
</gene>
<proteinExistence type="predicted"/>
<protein>
    <submittedName>
        <fullName evidence="2">Uncharacterized protein</fullName>
    </submittedName>
</protein>
<reference evidence="2 3" key="1">
    <citation type="journal article" date="2023" name="Plants (Basel)">
        <title>Bridging the Gap: Combining Genomics and Transcriptomics Approaches to Understand Stylosanthes scabra, an Orphan Legume from the Brazilian Caatinga.</title>
        <authorList>
            <person name="Ferreira-Neto J.R.C."/>
            <person name="da Silva M.D."/>
            <person name="Binneck E."/>
            <person name="de Melo N.F."/>
            <person name="da Silva R.H."/>
            <person name="de Melo A.L.T.M."/>
            <person name="Pandolfi V."/>
            <person name="Bustamante F.O."/>
            <person name="Brasileiro-Vidal A.C."/>
            <person name="Benko-Iseppon A.M."/>
        </authorList>
    </citation>
    <scope>NUCLEOTIDE SEQUENCE [LARGE SCALE GENOMIC DNA]</scope>
    <source>
        <tissue evidence="2">Leaves</tissue>
    </source>
</reference>
<keyword evidence="1" id="KW-1133">Transmembrane helix</keyword>
<dbReference type="EMBL" id="JASCZI010160819">
    <property type="protein sequence ID" value="MED6179090.1"/>
    <property type="molecule type" value="Genomic_DNA"/>
</dbReference>
<evidence type="ECO:0000313" key="2">
    <source>
        <dbReference type="EMBL" id="MED6179090.1"/>
    </source>
</evidence>
<name>A0ABU6W320_9FABA</name>
<feature type="transmembrane region" description="Helical" evidence="1">
    <location>
        <begin position="81"/>
        <end position="105"/>
    </location>
</feature>